<keyword evidence="1" id="KW-0479">Metal-binding</keyword>
<evidence type="ECO:0000313" key="4">
    <source>
        <dbReference type="Proteomes" id="UP000828390"/>
    </source>
</evidence>
<dbReference type="Gene3D" id="3.30.160.60">
    <property type="entry name" value="Classic Zinc Finger"/>
    <property type="match status" value="1"/>
</dbReference>
<comment type="caution">
    <text evidence="3">The sequence shown here is derived from an EMBL/GenBank/DDBJ whole genome shotgun (WGS) entry which is preliminary data.</text>
</comment>
<protein>
    <recommendedName>
        <fullName evidence="2">B box-type domain-containing protein</fullName>
    </recommendedName>
</protein>
<evidence type="ECO:0000313" key="3">
    <source>
        <dbReference type="EMBL" id="KAH3833801.1"/>
    </source>
</evidence>
<feature type="domain" description="B box-type" evidence="2">
    <location>
        <begin position="16"/>
        <end position="44"/>
    </location>
</feature>
<dbReference type="InterPro" id="IPR000315">
    <property type="entry name" value="Znf_B-box"/>
</dbReference>
<name>A0A9D4K6I3_DREPO</name>
<dbReference type="CDD" id="cd19756">
    <property type="entry name" value="Bbox2"/>
    <property type="match status" value="1"/>
</dbReference>
<sequence length="55" mass="6482">MLDKKNIRKWPESNVGDLEQCKEHKKEKLSIFCEDHSQLICHVCHVHDQIKVALV</sequence>
<dbReference type="GO" id="GO:0008270">
    <property type="term" value="F:zinc ion binding"/>
    <property type="evidence" value="ECO:0007669"/>
    <property type="project" value="UniProtKB-KW"/>
</dbReference>
<dbReference type="AlphaFoldDB" id="A0A9D4K6I3"/>
<dbReference type="Pfam" id="PF00643">
    <property type="entry name" value="zf-B_box"/>
    <property type="match status" value="1"/>
</dbReference>
<keyword evidence="1" id="KW-0863">Zinc-finger</keyword>
<evidence type="ECO:0000259" key="2">
    <source>
        <dbReference type="PROSITE" id="PS50119"/>
    </source>
</evidence>
<reference evidence="3" key="2">
    <citation type="submission" date="2020-11" db="EMBL/GenBank/DDBJ databases">
        <authorList>
            <person name="McCartney M.A."/>
            <person name="Auch B."/>
            <person name="Kono T."/>
            <person name="Mallez S."/>
            <person name="Becker A."/>
            <person name="Gohl D.M."/>
            <person name="Silverstein K.A.T."/>
            <person name="Koren S."/>
            <person name="Bechman K.B."/>
            <person name="Herman A."/>
            <person name="Abrahante J.E."/>
            <person name="Garbe J."/>
        </authorList>
    </citation>
    <scope>NUCLEOTIDE SEQUENCE</scope>
    <source>
        <strain evidence="3">Duluth1</strain>
        <tissue evidence="3">Whole animal</tissue>
    </source>
</reference>
<evidence type="ECO:0000256" key="1">
    <source>
        <dbReference type="PROSITE-ProRule" id="PRU00024"/>
    </source>
</evidence>
<keyword evidence="1" id="KW-0862">Zinc</keyword>
<proteinExistence type="predicted"/>
<dbReference type="PROSITE" id="PS50119">
    <property type="entry name" value="ZF_BBOX"/>
    <property type="match status" value="1"/>
</dbReference>
<accession>A0A9D4K6I3</accession>
<dbReference type="Proteomes" id="UP000828390">
    <property type="component" value="Unassembled WGS sequence"/>
</dbReference>
<reference evidence="3" key="1">
    <citation type="journal article" date="2019" name="bioRxiv">
        <title>The Genome of the Zebra Mussel, Dreissena polymorpha: A Resource for Invasive Species Research.</title>
        <authorList>
            <person name="McCartney M.A."/>
            <person name="Auch B."/>
            <person name="Kono T."/>
            <person name="Mallez S."/>
            <person name="Zhang Y."/>
            <person name="Obille A."/>
            <person name="Becker A."/>
            <person name="Abrahante J.E."/>
            <person name="Garbe J."/>
            <person name="Badalamenti J.P."/>
            <person name="Herman A."/>
            <person name="Mangelson H."/>
            <person name="Liachko I."/>
            <person name="Sullivan S."/>
            <person name="Sone E.D."/>
            <person name="Koren S."/>
            <person name="Silverstein K.A.T."/>
            <person name="Beckman K.B."/>
            <person name="Gohl D.M."/>
        </authorList>
    </citation>
    <scope>NUCLEOTIDE SEQUENCE</scope>
    <source>
        <strain evidence="3">Duluth1</strain>
        <tissue evidence="3">Whole animal</tissue>
    </source>
</reference>
<gene>
    <name evidence="3" type="ORF">DPMN_107117</name>
</gene>
<dbReference type="SUPFAM" id="SSF57845">
    <property type="entry name" value="B-box zinc-binding domain"/>
    <property type="match status" value="1"/>
</dbReference>
<organism evidence="3 4">
    <name type="scientific">Dreissena polymorpha</name>
    <name type="common">Zebra mussel</name>
    <name type="synonym">Mytilus polymorpha</name>
    <dbReference type="NCBI Taxonomy" id="45954"/>
    <lineage>
        <taxon>Eukaryota</taxon>
        <taxon>Metazoa</taxon>
        <taxon>Spiralia</taxon>
        <taxon>Lophotrochozoa</taxon>
        <taxon>Mollusca</taxon>
        <taxon>Bivalvia</taxon>
        <taxon>Autobranchia</taxon>
        <taxon>Heteroconchia</taxon>
        <taxon>Euheterodonta</taxon>
        <taxon>Imparidentia</taxon>
        <taxon>Neoheterodontei</taxon>
        <taxon>Myida</taxon>
        <taxon>Dreissenoidea</taxon>
        <taxon>Dreissenidae</taxon>
        <taxon>Dreissena</taxon>
    </lineage>
</organism>
<dbReference type="EMBL" id="JAIWYP010000004">
    <property type="protein sequence ID" value="KAH3833801.1"/>
    <property type="molecule type" value="Genomic_DNA"/>
</dbReference>
<keyword evidence="4" id="KW-1185">Reference proteome</keyword>